<keyword evidence="7" id="KW-0282">Flagellum</keyword>
<feature type="domain" description="RNA polymerase sigma-70 region 2" evidence="5">
    <location>
        <begin position="4"/>
        <end position="77"/>
    </location>
</feature>
<dbReference type="PANTHER" id="PTHR30603">
    <property type="entry name" value="RNA POLYMERASE SIGMA FACTOR RPO"/>
    <property type="match status" value="1"/>
</dbReference>
<dbReference type="Gene3D" id="1.20.140.160">
    <property type="match status" value="1"/>
</dbReference>
<dbReference type="InterPro" id="IPR014284">
    <property type="entry name" value="RNA_pol_sigma-70_dom"/>
</dbReference>
<evidence type="ECO:0000256" key="4">
    <source>
        <dbReference type="ARBA" id="ARBA00023163"/>
    </source>
</evidence>
<proteinExistence type="predicted"/>
<keyword evidence="2" id="KW-0731">Sigma factor</keyword>
<dbReference type="EMBL" id="FNLL01000013">
    <property type="protein sequence ID" value="SDU57154.1"/>
    <property type="molecule type" value="Genomic_DNA"/>
</dbReference>
<reference evidence="8" key="1">
    <citation type="submission" date="2016-10" db="EMBL/GenBank/DDBJ databases">
        <authorList>
            <person name="Varghese N."/>
            <person name="Submissions S."/>
        </authorList>
    </citation>
    <scope>NUCLEOTIDE SEQUENCE [LARGE SCALE GENOMIC DNA]</scope>
    <source>
        <strain evidence="8">DSM 3384</strain>
    </source>
</reference>
<evidence type="ECO:0000259" key="5">
    <source>
        <dbReference type="Pfam" id="PF04542"/>
    </source>
</evidence>
<organism evidence="7 8">
    <name type="scientific">Desulfobacula phenolica</name>
    <dbReference type="NCBI Taxonomy" id="90732"/>
    <lineage>
        <taxon>Bacteria</taxon>
        <taxon>Pseudomonadati</taxon>
        <taxon>Thermodesulfobacteriota</taxon>
        <taxon>Desulfobacteria</taxon>
        <taxon>Desulfobacterales</taxon>
        <taxon>Desulfobacteraceae</taxon>
        <taxon>Desulfobacula</taxon>
    </lineage>
</organism>
<dbReference type="NCBIfam" id="TIGR02937">
    <property type="entry name" value="sigma70-ECF"/>
    <property type="match status" value="1"/>
</dbReference>
<dbReference type="GO" id="GO:0003677">
    <property type="term" value="F:DNA binding"/>
    <property type="evidence" value="ECO:0007669"/>
    <property type="project" value="UniProtKB-KW"/>
</dbReference>
<dbReference type="SUPFAM" id="SSF88946">
    <property type="entry name" value="Sigma2 domain of RNA polymerase sigma factors"/>
    <property type="match status" value="1"/>
</dbReference>
<dbReference type="SUPFAM" id="SSF88659">
    <property type="entry name" value="Sigma3 and sigma4 domains of RNA polymerase sigma factors"/>
    <property type="match status" value="1"/>
</dbReference>
<evidence type="ECO:0000256" key="1">
    <source>
        <dbReference type="ARBA" id="ARBA00023015"/>
    </source>
</evidence>
<dbReference type="GO" id="GO:0006352">
    <property type="term" value="P:DNA-templated transcription initiation"/>
    <property type="evidence" value="ECO:0007669"/>
    <property type="project" value="InterPro"/>
</dbReference>
<keyword evidence="7" id="KW-0969">Cilium</keyword>
<dbReference type="Pfam" id="PF04545">
    <property type="entry name" value="Sigma70_r4"/>
    <property type="match status" value="1"/>
</dbReference>
<name>A0A1H2JKW9_9BACT</name>
<evidence type="ECO:0000313" key="8">
    <source>
        <dbReference type="Proteomes" id="UP000199608"/>
    </source>
</evidence>
<protein>
    <submittedName>
        <fullName evidence="7">RNA polymerase sigma factor for flagellar operon FliA</fullName>
    </submittedName>
</protein>
<sequence length="232" mass="26693">MLLTEENERLVKKIAFKLYRIYCPKGEMGVFTVEDLFHYGIIGLLKAKKGFKKEKGIPFDVYAVIRINGEIMDAIRKSPIIRLPHAKRKKAKQLEQARKALLDKNIPPDPETIAQKLGWTDEEVLKTERLSSHVISADANPGTSNWFDLKSTDTIEEKVLNKDLAHTFKQCLDQIDDDTERLVFMARQLEEMTLKMVGERLGFSIEKARQKQINAQQSMKSCLEKKGWDLTN</sequence>
<accession>A0A1H2JKW9</accession>
<dbReference type="InterPro" id="IPR007627">
    <property type="entry name" value="RNA_pol_sigma70_r2"/>
</dbReference>
<keyword evidence="4" id="KW-0804">Transcription</keyword>
<dbReference type="Proteomes" id="UP000199608">
    <property type="component" value="Unassembled WGS sequence"/>
</dbReference>
<keyword evidence="1" id="KW-0805">Transcription regulation</keyword>
<gene>
    <name evidence="7" type="ORF">SAMN04487931_11371</name>
</gene>
<keyword evidence="7" id="KW-0966">Cell projection</keyword>
<keyword evidence="3" id="KW-0238">DNA-binding</keyword>
<dbReference type="Gene3D" id="1.10.1740.10">
    <property type="match status" value="1"/>
</dbReference>
<dbReference type="GO" id="GO:0016987">
    <property type="term" value="F:sigma factor activity"/>
    <property type="evidence" value="ECO:0007669"/>
    <property type="project" value="UniProtKB-KW"/>
</dbReference>
<evidence type="ECO:0000313" key="7">
    <source>
        <dbReference type="EMBL" id="SDU57154.1"/>
    </source>
</evidence>
<dbReference type="PANTHER" id="PTHR30603:SF47">
    <property type="entry name" value="RNA POLYMERASE SIGMA FACTOR SIGD, CHLOROPLASTIC"/>
    <property type="match status" value="1"/>
</dbReference>
<dbReference type="Pfam" id="PF04542">
    <property type="entry name" value="Sigma70_r2"/>
    <property type="match status" value="1"/>
</dbReference>
<evidence type="ECO:0000259" key="6">
    <source>
        <dbReference type="Pfam" id="PF04545"/>
    </source>
</evidence>
<keyword evidence="8" id="KW-1185">Reference proteome</keyword>
<evidence type="ECO:0000256" key="3">
    <source>
        <dbReference type="ARBA" id="ARBA00023125"/>
    </source>
</evidence>
<dbReference type="InterPro" id="IPR050239">
    <property type="entry name" value="Sigma-70_RNA_pol_init_factors"/>
</dbReference>
<dbReference type="InterPro" id="IPR007630">
    <property type="entry name" value="RNA_pol_sigma70_r4"/>
</dbReference>
<dbReference type="AlphaFoldDB" id="A0A1H2JKW9"/>
<evidence type="ECO:0000256" key="2">
    <source>
        <dbReference type="ARBA" id="ARBA00023082"/>
    </source>
</evidence>
<dbReference type="InterPro" id="IPR013324">
    <property type="entry name" value="RNA_pol_sigma_r3/r4-like"/>
</dbReference>
<feature type="domain" description="RNA polymerase sigma-70 region 4" evidence="6">
    <location>
        <begin position="177"/>
        <end position="219"/>
    </location>
</feature>
<dbReference type="InterPro" id="IPR013325">
    <property type="entry name" value="RNA_pol_sigma_r2"/>
</dbReference>